<dbReference type="Proteomes" id="UP000708208">
    <property type="component" value="Unassembled WGS sequence"/>
</dbReference>
<feature type="domain" description="Zinc finger C2H2 LYAR-type" evidence="9">
    <location>
        <begin position="30"/>
        <end position="57"/>
    </location>
</feature>
<keyword evidence="6" id="KW-0539">Nucleus</keyword>
<dbReference type="InterPro" id="IPR039999">
    <property type="entry name" value="LYAR"/>
</dbReference>
<evidence type="ECO:0000256" key="1">
    <source>
        <dbReference type="ARBA" id="ARBA00004123"/>
    </source>
</evidence>
<keyword evidence="4 7" id="KW-0863">Zinc-finger</keyword>
<keyword evidence="3" id="KW-0677">Repeat</keyword>
<protein>
    <recommendedName>
        <fullName evidence="9">Zinc finger C2H2 LYAR-type domain-containing protein</fullName>
    </recommendedName>
</protein>
<keyword evidence="2" id="KW-0479">Metal-binding</keyword>
<dbReference type="GO" id="GO:0003677">
    <property type="term" value="F:DNA binding"/>
    <property type="evidence" value="ECO:0007669"/>
    <property type="project" value="InterPro"/>
</dbReference>
<dbReference type="AlphaFoldDB" id="A0A8J2JMA8"/>
<feature type="compositionally biased region" description="Basic and acidic residues" evidence="8">
    <location>
        <begin position="387"/>
        <end position="405"/>
    </location>
</feature>
<comment type="caution">
    <text evidence="10">The sequence shown here is derived from an EMBL/GenBank/DDBJ whole genome shotgun (WGS) entry which is preliminary data.</text>
</comment>
<feature type="compositionally biased region" description="Polar residues" evidence="8">
    <location>
        <begin position="165"/>
        <end position="175"/>
    </location>
</feature>
<dbReference type="PANTHER" id="PTHR13100:SF10">
    <property type="entry name" value="CELL GROWTH-REGULATING NUCLEOLAR PROTEIN"/>
    <property type="match status" value="1"/>
</dbReference>
<evidence type="ECO:0000259" key="9">
    <source>
        <dbReference type="Pfam" id="PF08790"/>
    </source>
</evidence>
<evidence type="ECO:0000256" key="8">
    <source>
        <dbReference type="SAM" id="MobiDB-lite"/>
    </source>
</evidence>
<feature type="compositionally biased region" description="Basic and acidic residues" evidence="8">
    <location>
        <begin position="328"/>
        <end position="340"/>
    </location>
</feature>
<organism evidence="10 11">
    <name type="scientific">Allacma fusca</name>
    <dbReference type="NCBI Taxonomy" id="39272"/>
    <lineage>
        <taxon>Eukaryota</taxon>
        <taxon>Metazoa</taxon>
        <taxon>Ecdysozoa</taxon>
        <taxon>Arthropoda</taxon>
        <taxon>Hexapoda</taxon>
        <taxon>Collembola</taxon>
        <taxon>Symphypleona</taxon>
        <taxon>Sminthuridae</taxon>
        <taxon>Allacma</taxon>
    </lineage>
</organism>
<dbReference type="GO" id="GO:0000122">
    <property type="term" value="P:negative regulation of transcription by RNA polymerase II"/>
    <property type="evidence" value="ECO:0007669"/>
    <property type="project" value="TreeGrafter"/>
</dbReference>
<evidence type="ECO:0000256" key="3">
    <source>
        <dbReference type="ARBA" id="ARBA00022737"/>
    </source>
</evidence>
<evidence type="ECO:0000313" key="11">
    <source>
        <dbReference type="Proteomes" id="UP000708208"/>
    </source>
</evidence>
<dbReference type="OrthoDB" id="21474at2759"/>
<dbReference type="InterPro" id="IPR014898">
    <property type="entry name" value="Znf_C2H2_LYAR"/>
</dbReference>
<keyword evidence="5" id="KW-0862">Zinc</keyword>
<evidence type="ECO:0000256" key="7">
    <source>
        <dbReference type="PROSITE-ProRule" id="PRU01145"/>
    </source>
</evidence>
<comment type="subcellular location">
    <subcellularLocation>
        <location evidence="1">Nucleus</location>
    </subcellularLocation>
</comment>
<feature type="compositionally biased region" description="Basic residues" evidence="8">
    <location>
        <begin position="355"/>
        <end position="364"/>
    </location>
</feature>
<dbReference type="PANTHER" id="PTHR13100">
    <property type="entry name" value="CELL GROWTH-REGULATING NUCLEOLAR PROTEIN LYAR"/>
    <property type="match status" value="1"/>
</dbReference>
<dbReference type="PROSITE" id="PS51804">
    <property type="entry name" value="ZF_C2HC_LYAR"/>
    <property type="match status" value="2"/>
</dbReference>
<feature type="region of interest" description="Disordered" evidence="8">
    <location>
        <begin position="148"/>
        <end position="418"/>
    </location>
</feature>
<gene>
    <name evidence="10" type="ORF">AFUS01_LOCUS10637</name>
</gene>
<dbReference type="GO" id="GO:0008270">
    <property type="term" value="F:zinc ion binding"/>
    <property type="evidence" value="ECO:0007669"/>
    <property type="project" value="UniProtKB-KW"/>
</dbReference>
<name>A0A8J2JMA8_9HEXA</name>
<accession>A0A8J2JMA8</accession>
<keyword evidence="11" id="KW-1185">Reference proteome</keyword>
<dbReference type="EMBL" id="CAJVCH010079268">
    <property type="protein sequence ID" value="CAG7721422.1"/>
    <property type="molecule type" value="Genomic_DNA"/>
</dbReference>
<dbReference type="GO" id="GO:0006364">
    <property type="term" value="P:rRNA processing"/>
    <property type="evidence" value="ECO:0007669"/>
    <property type="project" value="TreeGrafter"/>
</dbReference>
<evidence type="ECO:0000256" key="2">
    <source>
        <dbReference type="ARBA" id="ARBA00022723"/>
    </source>
</evidence>
<feature type="compositionally biased region" description="Basic and acidic residues" evidence="8">
    <location>
        <begin position="365"/>
        <end position="374"/>
    </location>
</feature>
<evidence type="ECO:0000256" key="6">
    <source>
        <dbReference type="ARBA" id="ARBA00023242"/>
    </source>
</evidence>
<evidence type="ECO:0000256" key="4">
    <source>
        <dbReference type="ARBA" id="ARBA00022771"/>
    </source>
</evidence>
<proteinExistence type="predicted"/>
<dbReference type="GO" id="GO:0005730">
    <property type="term" value="C:nucleolus"/>
    <property type="evidence" value="ECO:0007669"/>
    <property type="project" value="TreeGrafter"/>
</dbReference>
<sequence>MVVFCCNKCGSSVKKPQAEKHLSQCSTQSLSCMDCHKDFRGKEYQSHTKCISEEQKYAAAGWKAPANRNKGERKQEAWVETIQGVVQTAGDTLTPAARSLLQVMTKHENVPRKKPKFMNFIQNVGKGFFDQRVIDQVWTLLEEQLKKEKEEADKSKIQPAKVASEESTPNDSTVGNGEESETKKKKKNKKKDKDLVQAEDAPAVVPENGEGETKSKKNKSKKRKAEDEIEDGVEHSSSVSALEVAPDVSENADGETKSKKKKSKKRKTDDDQVENGVNVEESVNGLESSTIQESEQDLKKKKKKKSKTSEDVAEENGQNEPESNGIGIKEKSSKRKHEDITESTQDTDVDDETRKRLKKQRKAERKAAQNKELTELSGNGMESLIEESVHETPEEIKARQKAERKLARKAAKAASNGA</sequence>
<dbReference type="FunFam" id="3.30.1490.490:FF:000001">
    <property type="entry name" value="cell growth-regulating nucleolar protein-like"/>
    <property type="match status" value="1"/>
</dbReference>
<feature type="compositionally biased region" description="Low complexity" evidence="8">
    <location>
        <begin position="274"/>
        <end position="289"/>
    </location>
</feature>
<evidence type="ECO:0000313" key="10">
    <source>
        <dbReference type="EMBL" id="CAG7721422.1"/>
    </source>
</evidence>
<reference evidence="10" key="1">
    <citation type="submission" date="2021-06" db="EMBL/GenBank/DDBJ databases">
        <authorList>
            <person name="Hodson N. C."/>
            <person name="Mongue J. A."/>
            <person name="Jaron S. K."/>
        </authorList>
    </citation>
    <scope>NUCLEOTIDE SEQUENCE</scope>
</reference>
<dbReference type="Pfam" id="PF08790">
    <property type="entry name" value="zf-LYAR"/>
    <property type="match status" value="1"/>
</dbReference>
<evidence type="ECO:0000256" key="5">
    <source>
        <dbReference type="ARBA" id="ARBA00022833"/>
    </source>
</evidence>